<dbReference type="GO" id="GO:0005737">
    <property type="term" value="C:cytoplasm"/>
    <property type="evidence" value="ECO:0007669"/>
    <property type="project" value="TreeGrafter"/>
</dbReference>
<sequence length="543" mass="61547">MTFTAPLQKDNQIVNGVNLLGKVSAEYAEILTKEALEFIAMLQRRFGGERERLLKLREYAQQQFDAGILPDFPAETEAIRNGDWKIAPIPQDLLDRRVEITGPTDRKMVINALNSGANAFMADFEDSNSPTWDNMVSGQINLRDAVNRTIDFTDSKTGKEYKLNEKTAVLIVRPRGWHLPESHVLVDGRPMSGSLFDFGLYFFHNAHKLIENGTGPYFYLPKLENRYEAALWNQVFVAAQEALGLPIGTIKATVLLETILASFEMDEILYELRDHIVGLNCGRWDYIFSFIKKFRNRPDFVLPDRNEVTMTCHFMRSYSRLVIKTCHRRGAFAMGGMAAQIPIKNDPAANEAAFAKVRADKEREVGDGHDGTWVAHPALVPIAREVFDRQMTGPNQLSVLLNDITITAEDLLAIPKGKITEGGLRNNIRVGILYLTAWLAGNGCVPLYNLMEDAATAEICRAQVWQWLRHQAKLEDGRTVDRALFQTIVEEEIAALRREIADRSSWKATFDRATELFTELVTTERFEEFLTLPAYRHLVTFSN</sequence>
<dbReference type="InterPro" id="IPR048355">
    <property type="entry name" value="MS_C"/>
</dbReference>
<feature type="active site" description="Proton acceptor" evidence="8">
    <location>
        <position position="173"/>
    </location>
</feature>
<feature type="domain" description="Malate synthase C-terminal" evidence="12">
    <location>
        <begin position="418"/>
        <end position="538"/>
    </location>
</feature>
<dbReference type="Pfam" id="PF20656">
    <property type="entry name" value="MS_N"/>
    <property type="match status" value="1"/>
</dbReference>
<dbReference type="RefSeq" id="WP_073598632.1">
    <property type="nucleotide sequence ID" value="NZ_MRCB01000004.1"/>
</dbReference>
<evidence type="ECO:0000313" key="14">
    <source>
        <dbReference type="Proteomes" id="UP000186868"/>
    </source>
</evidence>
<evidence type="ECO:0000256" key="6">
    <source>
        <dbReference type="ARBA" id="ARBA00047918"/>
    </source>
</evidence>
<keyword evidence="5 9" id="KW-0808">Transferase</keyword>
<evidence type="ECO:0000256" key="2">
    <source>
        <dbReference type="ARBA" id="ARBA00012636"/>
    </source>
</evidence>
<dbReference type="Pfam" id="PF20659">
    <property type="entry name" value="MS_C"/>
    <property type="match status" value="1"/>
</dbReference>
<name>A0A1U7HNQ2_9CYAN</name>
<comment type="pathway">
    <text evidence="9">Carbohydrate metabolism; glyoxylate cycle; (S)-malate from isocitrate: step 2/2.</text>
</comment>
<dbReference type="PANTHER" id="PTHR42902">
    <property type="entry name" value="MALATE SYNTHASE"/>
    <property type="match status" value="1"/>
</dbReference>
<evidence type="ECO:0000259" key="10">
    <source>
        <dbReference type="Pfam" id="PF01274"/>
    </source>
</evidence>
<dbReference type="AlphaFoldDB" id="A0A1U7HNQ2"/>
<protein>
    <recommendedName>
        <fullName evidence="7 9">Malate synthase</fullName>
        <ecNumber evidence="2 9">2.3.3.9</ecNumber>
    </recommendedName>
</protein>
<dbReference type="STRING" id="1921803.NIES593_05530"/>
<dbReference type="GO" id="GO:0004474">
    <property type="term" value="F:malate synthase activity"/>
    <property type="evidence" value="ECO:0007669"/>
    <property type="project" value="UniProtKB-EC"/>
</dbReference>
<keyword evidence="4 9" id="KW-0816">Tricarboxylic acid cycle</keyword>
<dbReference type="FunFam" id="1.20.1220.12:FF:000001">
    <property type="entry name" value="Malate synthase"/>
    <property type="match status" value="1"/>
</dbReference>
<dbReference type="InterPro" id="IPR001465">
    <property type="entry name" value="Malate_synthase_TIM"/>
</dbReference>
<dbReference type="PROSITE" id="PS00510">
    <property type="entry name" value="MALATE_SYNTHASE"/>
    <property type="match status" value="1"/>
</dbReference>
<gene>
    <name evidence="13" type="ORF">NIES593_05530</name>
</gene>
<evidence type="ECO:0000256" key="1">
    <source>
        <dbReference type="ARBA" id="ARBA00006394"/>
    </source>
</evidence>
<reference evidence="13 14" key="1">
    <citation type="submission" date="2016-11" db="EMBL/GenBank/DDBJ databases">
        <title>Draft Genome Sequences of Nine Cyanobacterial Strains from Diverse Habitats.</title>
        <authorList>
            <person name="Zhu T."/>
            <person name="Hou S."/>
            <person name="Lu X."/>
            <person name="Hess W.R."/>
        </authorList>
    </citation>
    <scope>NUCLEOTIDE SEQUENCE [LARGE SCALE GENOMIC DNA]</scope>
    <source>
        <strain evidence="13 14">NIES-593</strain>
    </source>
</reference>
<dbReference type="InterPro" id="IPR019830">
    <property type="entry name" value="Malate_synthase_CS"/>
</dbReference>
<dbReference type="NCBIfam" id="TIGR01344">
    <property type="entry name" value="malate_syn_A"/>
    <property type="match status" value="1"/>
</dbReference>
<dbReference type="Pfam" id="PF01274">
    <property type="entry name" value="MS_TIM-barrel"/>
    <property type="match status" value="1"/>
</dbReference>
<dbReference type="FunFam" id="3.20.20.360:FF:000001">
    <property type="entry name" value="Malate synthase"/>
    <property type="match status" value="1"/>
</dbReference>
<organism evidence="13 14">
    <name type="scientific">Hydrococcus rivularis NIES-593</name>
    <dbReference type="NCBI Taxonomy" id="1921803"/>
    <lineage>
        <taxon>Bacteria</taxon>
        <taxon>Bacillati</taxon>
        <taxon>Cyanobacteriota</taxon>
        <taxon>Cyanophyceae</taxon>
        <taxon>Pleurocapsales</taxon>
        <taxon>Hydrococcaceae</taxon>
        <taxon>Hydrococcus</taxon>
    </lineage>
</organism>
<dbReference type="InterPro" id="IPR048356">
    <property type="entry name" value="MS_N"/>
</dbReference>
<dbReference type="EMBL" id="MRCB01000004">
    <property type="protein sequence ID" value="OKH25222.1"/>
    <property type="molecule type" value="Genomic_DNA"/>
</dbReference>
<feature type="domain" description="Malate synthase N-terminal" evidence="11">
    <location>
        <begin position="16"/>
        <end position="77"/>
    </location>
</feature>
<evidence type="ECO:0000256" key="8">
    <source>
        <dbReference type="PIRSR" id="PIRSR001363-1"/>
    </source>
</evidence>
<evidence type="ECO:0000256" key="9">
    <source>
        <dbReference type="RuleBase" id="RU000555"/>
    </source>
</evidence>
<dbReference type="SUPFAM" id="SSF51645">
    <property type="entry name" value="Malate synthase G"/>
    <property type="match status" value="1"/>
</dbReference>
<dbReference type="Gene3D" id="1.20.1220.12">
    <property type="entry name" value="Malate synthase, domain III"/>
    <property type="match status" value="1"/>
</dbReference>
<evidence type="ECO:0000313" key="13">
    <source>
        <dbReference type="EMBL" id="OKH25222.1"/>
    </source>
</evidence>
<feature type="domain" description="Malate synthase TIM barrel" evidence="10">
    <location>
        <begin position="169"/>
        <end position="414"/>
    </location>
</feature>
<dbReference type="CDD" id="cd00727">
    <property type="entry name" value="malate_synt_A"/>
    <property type="match status" value="1"/>
</dbReference>
<feature type="active site" description="Proton donor" evidence="8">
    <location>
        <position position="453"/>
    </location>
</feature>
<dbReference type="InterPro" id="IPR046363">
    <property type="entry name" value="MS_N_TIM-barrel_dom"/>
</dbReference>
<accession>A0A1U7HNQ2</accession>
<keyword evidence="3 9" id="KW-0329">Glyoxylate bypass</keyword>
<evidence type="ECO:0000256" key="7">
    <source>
        <dbReference type="ARBA" id="ARBA00068441"/>
    </source>
</evidence>
<proteinExistence type="inferred from homology"/>
<dbReference type="GO" id="GO:0006097">
    <property type="term" value="P:glyoxylate cycle"/>
    <property type="evidence" value="ECO:0007669"/>
    <property type="project" value="UniProtKB-UniPathway"/>
</dbReference>
<evidence type="ECO:0000256" key="4">
    <source>
        <dbReference type="ARBA" id="ARBA00022532"/>
    </source>
</evidence>
<dbReference type="GO" id="GO:0006099">
    <property type="term" value="P:tricarboxylic acid cycle"/>
    <property type="evidence" value="ECO:0007669"/>
    <property type="project" value="UniProtKB-KW"/>
</dbReference>
<dbReference type="PANTHER" id="PTHR42902:SF1">
    <property type="entry name" value="MALATE SYNTHASE 1-RELATED"/>
    <property type="match status" value="1"/>
</dbReference>
<evidence type="ECO:0000256" key="5">
    <source>
        <dbReference type="ARBA" id="ARBA00022679"/>
    </source>
</evidence>
<dbReference type="Proteomes" id="UP000186868">
    <property type="component" value="Unassembled WGS sequence"/>
</dbReference>
<dbReference type="Gene3D" id="3.20.20.360">
    <property type="entry name" value="Malate synthase, domain 3"/>
    <property type="match status" value="1"/>
</dbReference>
<comment type="caution">
    <text evidence="13">The sequence shown here is derived from an EMBL/GenBank/DDBJ whole genome shotgun (WGS) entry which is preliminary data.</text>
</comment>
<dbReference type="UniPathway" id="UPA00703">
    <property type="reaction ID" value="UER00720"/>
</dbReference>
<evidence type="ECO:0000259" key="11">
    <source>
        <dbReference type="Pfam" id="PF20656"/>
    </source>
</evidence>
<dbReference type="EC" id="2.3.3.9" evidence="2 9"/>
<keyword evidence="14" id="KW-1185">Reference proteome</keyword>
<dbReference type="PIRSF" id="PIRSF001363">
    <property type="entry name" value="Malate_synth"/>
    <property type="match status" value="1"/>
</dbReference>
<comment type="catalytic activity">
    <reaction evidence="6 9">
        <text>glyoxylate + acetyl-CoA + H2O = (S)-malate + CoA + H(+)</text>
        <dbReference type="Rhea" id="RHEA:18181"/>
        <dbReference type="ChEBI" id="CHEBI:15377"/>
        <dbReference type="ChEBI" id="CHEBI:15378"/>
        <dbReference type="ChEBI" id="CHEBI:15589"/>
        <dbReference type="ChEBI" id="CHEBI:36655"/>
        <dbReference type="ChEBI" id="CHEBI:57287"/>
        <dbReference type="ChEBI" id="CHEBI:57288"/>
        <dbReference type="EC" id="2.3.3.9"/>
    </reaction>
</comment>
<comment type="similarity">
    <text evidence="1 9">Belongs to the malate synthase family.</text>
</comment>
<dbReference type="InterPro" id="IPR006252">
    <property type="entry name" value="Malate_synthA"/>
</dbReference>
<evidence type="ECO:0000256" key="3">
    <source>
        <dbReference type="ARBA" id="ARBA00022435"/>
    </source>
</evidence>
<evidence type="ECO:0000259" key="12">
    <source>
        <dbReference type="Pfam" id="PF20659"/>
    </source>
</evidence>
<dbReference type="OrthoDB" id="9768429at2"/>
<dbReference type="InterPro" id="IPR011076">
    <property type="entry name" value="Malate_synth_sf"/>
</dbReference>
<dbReference type="InterPro" id="IPR044856">
    <property type="entry name" value="Malate_synth_C_sf"/>
</dbReference>